<accession>A0A5F8G5X6</accession>
<dbReference type="InParanoid" id="A0A5F8G5X6"/>
<evidence type="ECO:0000256" key="2">
    <source>
        <dbReference type="SAM" id="MobiDB-lite"/>
    </source>
</evidence>
<keyword evidence="1" id="KW-0694">RNA-binding</keyword>
<feature type="compositionally biased region" description="Gly residues" evidence="2">
    <location>
        <begin position="155"/>
        <end position="179"/>
    </location>
</feature>
<feature type="compositionally biased region" description="Basic residues" evidence="2">
    <location>
        <begin position="136"/>
        <end position="146"/>
    </location>
</feature>
<dbReference type="Pfam" id="PF13865">
    <property type="entry name" value="FoP_duplication"/>
    <property type="match status" value="1"/>
</dbReference>
<dbReference type="InterPro" id="IPR025715">
    <property type="entry name" value="FoP_C"/>
</dbReference>
<protein>
    <recommendedName>
        <fullName evidence="3">Chromatin target of PRMT1 protein C-terminal domain-containing protein</fullName>
    </recommendedName>
</protein>
<evidence type="ECO:0000313" key="4">
    <source>
        <dbReference type="Ensembl" id="ENSMODP00000042863.1"/>
    </source>
</evidence>
<proteinExistence type="predicted"/>
<dbReference type="Bgee" id="ENSMODG00000036377">
    <property type="expression patterns" value="Expressed in spermatid and 3 other cell types or tissues"/>
</dbReference>
<reference evidence="4" key="2">
    <citation type="submission" date="2025-08" db="UniProtKB">
        <authorList>
            <consortium name="Ensembl"/>
        </authorList>
    </citation>
    <scope>IDENTIFICATION</scope>
</reference>
<organism evidence="4 5">
    <name type="scientific">Monodelphis domestica</name>
    <name type="common">Gray short-tailed opossum</name>
    <dbReference type="NCBI Taxonomy" id="13616"/>
    <lineage>
        <taxon>Eukaryota</taxon>
        <taxon>Metazoa</taxon>
        <taxon>Chordata</taxon>
        <taxon>Craniata</taxon>
        <taxon>Vertebrata</taxon>
        <taxon>Euteleostomi</taxon>
        <taxon>Mammalia</taxon>
        <taxon>Metatheria</taxon>
        <taxon>Didelphimorphia</taxon>
        <taxon>Didelphidae</taxon>
        <taxon>Monodelphis</taxon>
    </lineage>
</organism>
<reference evidence="4" key="3">
    <citation type="submission" date="2025-09" db="UniProtKB">
        <authorList>
            <consortium name="Ensembl"/>
        </authorList>
    </citation>
    <scope>IDENTIFICATION</scope>
</reference>
<dbReference type="SMART" id="SM01218">
    <property type="entry name" value="FoP_duplication"/>
    <property type="match status" value="1"/>
</dbReference>
<dbReference type="GO" id="GO:0006406">
    <property type="term" value="P:mRNA export from nucleus"/>
    <property type="evidence" value="ECO:0000318"/>
    <property type="project" value="GO_Central"/>
</dbReference>
<dbReference type="OMA" id="WRQSNGN"/>
<keyword evidence="5" id="KW-1185">Reference proteome</keyword>
<dbReference type="STRING" id="13616.ENSMODP00000042863"/>
<dbReference type="GO" id="GO:0003729">
    <property type="term" value="F:mRNA binding"/>
    <property type="evidence" value="ECO:0000318"/>
    <property type="project" value="GO_Central"/>
</dbReference>
<evidence type="ECO:0000313" key="5">
    <source>
        <dbReference type="Proteomes" id="UP000002280"/>
    </source>
</evidence>
<sequence>MASPPSPKVVFKNTTKMSLNQRFTEMLTKQPVRVTIQATTDPQDRPMSRNQKLAQQMERRPSVQAALTLKDSLKQRLGKSNIRARLGWPYGTLGRKATGGWGGTYSGKTREGRASRFQSHGKRGSYSHQGRESRQSRSRSPQRRGRRGDVRRGFRWGGSSGSGGMTSEGRRGQGGFGGRGRGRSRWQAASQAPLTKEQLDNQLDAYMSKSRGHLDAELDAYMAQTPEKAKY</sequence>
<dbReference type="PANTHER" id="PTHR48426">
    <property type="entry name" value="CHROMATIN TARGET OF PRMT1 PROTEIN"/>
    <property type="match status" value="1"/>
</dbReference>
<feature type="region of interest" description="Disordered" evidence="2">
    <location>
        <begin position="90"/>
        <end position="198"/>
    </location>
</feature>
<dbReference type="AlphaFoldDB" id="A0A5F8G5X6"/>
<evidence type="ECO:0000259" key="3">
    <source>
        <dbReference type="SMART" id="SM01218"/>
    </source>
</evidence>
<dbReference type="Ensembl" id="ENSMODT00000087576.1">
    <property type="protein sequence ID" value="ENSMODP00000042863.1"/>
    <property type="gene ID" value="ENSMODG00000036377.1"/>
</dbReference>
<reference evidence="4 5" key="1">
    <citation type="journal article" date="2007" name="Nature">
        <title>Genome of the marsupial Monodelphis domestica reveals innovation in non-coding sequences.</title>
        <authorList>
            <person name="Mikkelsen T.S."/>
            <person name="Wakefield M.J."/>
            <person name="Aken B."/>
            <person name="Amemiya C.T."/>
            <person name="Chang J.L."/>
            <person name="Duke S."/>
            <person name="Garber M."/>
            <person name="Gentles A.J."/>
            <person name="Goodstadt L."/>
            <person name="Heger A."/>
            <person name="Jurka J."/>
            <person name="Kamal M."/>
            <person name="Mauceli E."/>
            <person name="Searle S.M."/>
            <person name="Sharpe T."/>
            <person name="Baker M.L."/>
            <person name="Batzer M.A."/>
            <person name="Benos P.V."/>
            <person name="Belov K."/>
            <person name="Clamp M."/>
            <person name="Cook A."/>
            <person name="Cuff J."/>
            <person name="Das R."/>
            <person name="Davidow L."/>
            <person name="Deakin J.E."/>
            <person name="Fazzari M.J."/>
            <person name="Glass J.L."/>
            <person name="Grabherr M."/>
            <person name="Greally J.M."/>
            <person name="Gu W."/>
            <person name="Hore T.A."/>
            <person name="Huttley G.A."/>
            <person name="Kleber M."/>
            <person name="Jirtle R.L."/>
            <person name="Koina E."/>
            <person name="Lee J.T."/>
            <person name="Mahony S."/>
            <person name="Marra M.A."/>
            <person name="Miller R.D."/>
            <person name="Nicholls R.D."/>
            <person name="Oda M."/>
            <person name="Papenfuss A.T."/>
            <person name="Parra Z.E."/>
            <person name="Pollock D.D."/>
            <person name="Ray D.A."/>
            <person name="Schein J.E."/>
            <person name="Speed T.P."/>
            <person name="Thompson K."/>
            <person name="VandeBerg J.L."/>
            <person name="Wade C.M."/>
            <person name="Walker J.A."/>
            <person name="Waters P.D."/>
            <person name="Webber C."/>
            <person name="Weidman J.R."/>
            <person name="Xie X."/>
            <person name="Zody M.C."/>
            <person name="Baldwin J."/>
            <person name="Abdouelleil A."/>
            <person name="Abdulkadir J."/>
            <person name="Abebe A."/>
            <person name="Abera B."/>
            <person name="Abreu J."/>
            <person name="Acer S.C."/>
            <person name="Aftuck L."/>
            <person name="Alexander A."/>
            <person name="An P."/>
            <person name="Anderson E."/>
            <person name="Anderson S."/>
            <person name="Arachi H."/>
            <person name="Azer M."/>
            <person name="Bachantsang P."/>
            <person name="Barry A."/>
            <person name="Bayul T."/>
            <person name="Berlin A."/>
            <person name="Bessette D."/>
            <person name="Bloom T."/>
            <person name="Bloom T."/>
            <person name="Boguslavskiy L."/>
            <person name="Bonnet C."/>
            <person name="Boukhgalter B."/>
            <person name="Bourzgui I."/>
            <person name="Brown A."/>
            <person name="Cahill P."/>
            <person name="Channer S."/>
            <person name="Cheshatsang Y."/>
            <person name="Chuda L."/>
            <person name="Citroen M."/>
            <person name="Collymore A."/>
            <person name="Cooke P."/>
            <person name="Costello M."/>
            <person name="D'Aco K."/>
            <person name="Daza R."/>
            <person name="De Haan G."/>
            <person name="DeGray S."/>
            <person name="DeMaso C."/>
            <person name="Dhargay N."/>
            <person name="Dooley K."/>
            <person name="Dooley E."/>
            <person name="Doricent M."/>
            <person name="Dorje P."/>
            <person name="Dorjee K."/>
            <person name="Dupes A."/>
            <person name="Elong R."/>
            <person name="Falk J."/>
            <person name="Farina A."/>
            <person name="Faro S."/>
            <person name="Ferguson D."/>
            <person name="Fisher S."/>
            <person name="Foley C.D."/>
            <person name="Franke A."/>
            <person name="Friedrich D."/>
            <person name="Gadbois L."/>
            <person name="Gearin G."/>
            <person name="Gearin C.R."/>
            <person name="Giannoukos G."/>
            <person name="Goode T."/>
            <person name="Graham J."/>
            <person name="Grandbois E."/>
            <person name="Grewal S."/>
            <person name="Gyaltsen K."/>
            <person name="Hafez N."/>
            <person name="Hagos B."/>
            <person name="Hall J."/>
            <person name="Henson C."/>
            <person name="Hollinger A."/>
            <person name="Honan T."/>
            <person name="Huard M.D."/>
            <person name="Hughes L."/>
            <person name="Hurhula B."/>
            <person name="Husby M.E."/>
            <person name="Kamat A."/>
            <person name="Kanga B."/>
            <person name="Kashin S."/>
            <person name="Khazanovich D."/>
            <person name="Kisner P."/>
            <person name="Lance K."/>
            <person name="Lara M."/>
            <person name="Lee W."/>
            <person name="Lennon N."/>
            <person name="Letendre F."/>
            <person name="LeVine R."/>
            <person name="Lipovsky A."/>
            <person name="Liu X."/>
            <person name="Liu J."/>
            <person name="Liu S."/>
            <person name="Lokyitsang T."/>
            <person name="Lokyitsang Y."/>
            <person name="Lubonja R."/>
            <person name="Lui A."/>
            <person name="MacDonald P."/>
            <person name="Magnisalis V."/>
            <person name="Maru K."/>
            <person name="Matthews C."/>
            <person name="McCusker W."/>
            <person name="McDonough S."/>
            <person name="Mehta T."/>
            <person name="Meldrim J."/>
            <person name="Meneus L."/>
            <person name="Mihai O."/>
            <person name="Mihalev A."/>
            <person name="Mihova T."/>
            <person name="Mittelman R."/>
            <person name="Mlenga V."/>
            <person name="Montmayeur A."/>
            <person name="Mulrain L."/>
            <person name="Navidi A."/>
            <person name="Naylor J."/>
            <person name="Negash T."/>
            <person name="Nguyen T."/>
            <person name="Nguyen N."/>
            <person name="Nicol R."/>
            <person name="Norbu C."/>
            <person name="Norbu N."/>
            <person name="Novod N."/>
            <person name="O'Neill B."/>
            <person name="Osman S."/>
            <person name="Markiewicz E."/>
            <person name="Oyono O.L."/>
            <person name="Patti C."/>
            <person name="Phunkhang P."/>
            <person name="Pierre F."/>
            <person name="Priest M."/>
            <person name="Raghuraman S."/>
            <person name="Rege F."/>
            <person name="Reyes R."/>
            <person name="Rise C."/>
            <person name="Rogov P."/>
            <person name="Ross K."/>
            <person name="Ryan E."/>
            <person name="Settipalli S."/>
            <person name="Shea T."/>
            <person name="Sherpa N."/>
            <person name="Shi L."/>
            <person name="Shih D."/>
            <person name="Sparrow T."/>
            <person name="Spaulding J."/>
            <person name="Stalker J."/>
            <person name="Stange-Thomann N."/>
            <person name="Stavropoulos S."/>
            <person name="Stone C."/>
            <person name="Strader C."/>
            <person name="Tesfaye S."/>
            <person name="Thomson T."/>
            <person name="Thoulutsang Y."/>
            <person name="Thoulutsang D."/>
            <person name="Topham K."/>
            <person name="Topping I."/>
            <person name="Tsamla T."/>
            <person name="Vassiliev H."/>
            <person name="Vo A."/>
            <person name="Wangchuk T."/>
            <person name="Wangdi T."/>
            <person name="Weiand M."/>
            <person name="Wilkinson J."/>
            <person name="Wilson A."/>
            <person name="Yadav S."/>
            <person name="Young G."/>
            <person name="Yu Q."/>
            <person name="Zembek L."/>
            <person name="Zhong D."/>
            <person name="Zimmer A."/>
            <person name="Zwirko Z."/>
            <person name="Jaffe D.B."/>
            <person name="Alvarez P."/>
            <person name="Brockman W."/>
            <person name="Butler J."/>
            <person name="Chin C."/>
            <person name="Gnerre S."/>
            <person name="MacCallum I."/>
            <person name="Graves J.A."/>
            <person name="Ponting C.P."/>
            <person name="Breen M."/>
            <person name="Samollow P.B."/>
            <person name="Lander E.S."/>
            <person name="Lindblad-Toh K."/>
        </authorList>
    </citation>
    <scope>NUCLEOTIDE SEQUENCE [LARGE SCALE GENOMIC DNA]</scope>
</reference>
<dbReference type="Proteomes" id="UP000002280">
    <property type="component" value="Chromosome X"/>
</dbReference>
<dbReference type="PANTHER" id="PTHR48426:SF1">
    <property type="entry name" value="CHROMATIN TARGET OF PRMT1 PROTEIN"/>
    <property type="match status" value="1"/>
</dbReference>
<dbReference type="InterPro" id="IPR052656">
    <property type="entry name" value="CTOP_PRMT1"/>
</dbReference>
<dbReference type="GeneTree" id="ENSGT00390000002869"/>
<feature type="region of interest" description="Disordered" evidence="2">
    <location>
        <begin position="39"/>
        <end position="61"/>
    </location>
</feature>
<feature type="domain" description="Chromatin target of PRMT1 protein C-terminal" evidence="3">
    <location>
        <begin position="137"/>
        <end position="228"/>
    </location>
</feature>
<name>A0A5F8G5X6_MONDO</name>
<evidence type="ECO:0000256" key="1">
    <source>
        <dbReference type="ARBA" id="ARBA00022884"/>
    </source>
</evidence>
<dbReference type="GO" id="GO:0005634">
    <property type="term" value="C:nucleus"/>
    <property type="evidence" value="ECO:0000318"/>
    <property type="project" value="GO_Central"/>
</dbReference>